<name>A0ABN3WHL5_STRTU</name>
<evidence type="ECO:0000313" key="2">
    <source>
        <dbReference type="Proteomes" id="UP001501102"/>
    </source>
</evidence>
<gene>
    <name evidence="1" type="ORF">GCM10020221_06020</name>
</gene>
<keyword evidence="2" id="KW-1185">Reference proteome</keyword>
<sequence>MSDSPLPATTPANVYRRGLDLLLSKRDYRNPSAVPGSLDDVKFFSTDAA</sequence>
<protein>
    <submittedName>
        <fullName evidence="1">Uncharacterized protein</fullName>
    </submittedName>
</protein>
<proteinExistence type="predicted"/>
<dbReference type="Proteomes" id="UP001501102">
    <property type="component" value="Unassembled WGS sequence"/>
</dbReference>
<dbReference type="EMBL" id="BAAAXZ010000024">
    <property type="protein sequence ID" value="GAA2913102.1"/>
    <property type="molecule type" value="Genomic_DNA"/>
</dbReference>
<reference evidence="1 2" key="1">
    <citation type="journal article" date="2019" name="Int. J. Syst. Evol. Microbiol.">
        <title>The Global Catalogue of Microorganisms (GCM) 10K type strain sequencing project: providing services to taxonomists for standard genome sequencing and annotation.</title>
        <authorList>
            <consortium name="The Broad Institute Genomics Platform"/>
            <consortium name="The Broad Institute Genome Sequencing Center for Infectious Disease"/>
            <person name="Wu L."/>
            <person name="Ma J."/>
        </authorList>
    </citation>
    <scope>NUCLEOTIDE SEQUENCE [LARGE SCALE GENOMIC DNA]</scope>
    <source>
        <strain evidence="1 2">JCM 4087</strain>
    </source>
</reference>
<dbReference type="RefSeq" id="WP_344960764.1">
    <property type="nucleotide sequence ID" value="NZ_BAAAXZ010000024.1"/>
</dbReference>
<evidence type="ECO:0000313" key="1">
    <source>
        <dbReference type="EMBL" id="GAA2913102.1"/>
    </source>
</evidence>
<organism evidence="1 2">
    <name type="scientific">Streptomyces thioluteus</name>
    <dbReference type="NCBI Taxonomy" id="66431"/>
    <lineage>
        <taxon>Bacteria</taxon>
        <taxon>Bacillati</taxon>
        <taxon>Actinomycetota</taxon>
        <taxon>Actinomycetes</taxon>
        <taxon>Kitasatosporales</taxon>
        <taxon>Streptomycetaceae</taxon>
        <taxon>Streptomyces</taxon>
    </lineage>
</organism>
<accession>A0ABN3WHL5</accession>
<comment type="caution">
    <text evidence="1">The sequence shown here is derived from an EMBL/GenBank/DDBJ whole genome shotgun (WGS) entry which is preliminary data.</text>
</comment>